<accession>A0A2T6C4Q1</accession>
<sequence length="94" mass="10725">MRDPIVEIGVPALVTVFIYVFMIAWERMHVRLCQSHGKSPLAEGTRLHAVEKCSLLRPRPVCGASFLCQEDIPTVILPRLYQLIYKYEVTLLPS</sequence>
<keyword evidence="1" id="KW-1133">Transmembrane helix</keyword>
<comment type="caution">
    <text evidence="2">The sequence shown here is derived from an EMBL/GenBank/DDBJ whole genome shotgun (WGS) entry which is preliminary data.</text>
</comment>
<evidence type="ECO:0000313" key="3">
    <source>
        <dbReference type="Proteomes" id="UP000244240"/>
    </source>
</evidence>
<keyword evidence="3" id="KW-1185">Reference proteome</keyword>
<dbReference type="AlphaFoldDB" id="A0A2T6C4Q1"/>
<gene>
    <name evidence="2" type="ORF">C8P63_104146</name>
</gene>
<name>A0A2T6C4Q1_9BACL</name>
<evidence type="ECO:0000256" key="1">
    <source>
        <dbReference type="SAM" id="Phobius"/>
    </source>
</evidence>
<keyword evidence="1" id="KW-0472">Membrane</keyword>
<dbReference type="EMBL" id="QBKR01000004">
    <property type="protein sequence ID" value="PTX63301.1"/>
    <property type="molecule type" value="Genomic_DNA"/>
</dbReference>
<reference evidence="2 3" key="1">
    <citation type="submission" date="2018-04" db="EMBL/GenBank/DDBJ databases">
        <title>Genomic Encyclopedia of Archaeal and Bacterial Type Strains, Phase II (KMG-II): from individual species to whole genera.</title>
        <authorList>
            <person name="Goeker M."/>
        </authorList>
    </citation>
    <scope>NUCLEOTIDE SEQUENCE [LARGE SCALE GENOMIC DNA]</scope>
    <source>
        <strain evidence="2 3">DSM 45787</strain>
    </source>
</reference>
<feature type="transmembrane region" description="Helical" evidence="1">
    <location>
        <begin position="6"/>
        <end position="25"/>
    </location>
</feature>
<keyword evidence="1" id="KW-0812">Transmembrane</keyword>
<evidence type="ECO:0000313" key="2">
    <source>
        <dbReference type="EMBL" id="PTX63301.1"/>
    </source>
</evidence>
<organism evidence="2 3">
    <name type="scientific">Melghirimyces profundicolus</name>
    <dbReference type="NCBI Taxonomy" id="1242148"/>
    <lineage>
        <taxon>Bacteria</taxon>
        <taxon>Bacillati</taxon>
        <taxon>Bacillota</taxon>
        <taxon>Bacilli</taxon>
        <taxon>Bacillales</taxon>
        <taxon>Thermoactinomycetaceae</taxon>
        <taxon>Melghirimyces</taxon>
    </lineage>
</organism>
<dbReference type="Proteomes" id="UP000244240">
    <property type="component" value="Unassembled WGS sequence"/>
</dbReference>
<protein>
    <submittedName>
        <fullName evidence="2">Uncharacterized protein</fullName>
    </submittedName>
</protein>
<proteinExistence type="predicted"/>